<organism evidence="1 2">
    <name type="scientific">Bradyrhizobium quebecense</name>
    <dbReference type="NCBI Taxonomy" id="2748629"/>
    <lineage>
        <taxon>Bacteria</taxon>
        <taxon>Pseudomonadati</taxon>
        <taxon>Pseudomonadota</taxon>
        <taxon>Alphaproteobacteria</taxon>
        <taxon>Hyphomicrobiales</taxon>
        <taxon>Nitrobacteraceae</taxon>
        <taxon>Bradyrhizobium</taxon>
    </lineage>
</organism>
<dbReference type="EMBL" id="JAGEPA010000001">
    <property type="protein sequence ID" value="MBO1429957.1"/>
    <property type="molecule type" value="Genomic_DNA"/>
</dbReference>
<evidence type="ECO:0000313" key="2">
    <source>
        <dbReference type="Proteomes" id="UP000692816"/>
    </source>
</evidence>
<keyword evidence="2" id="KW-1185">Reference proteome</keyword>
<comment type="caution">
    <text evidence="1">The sequence shown here is derived from an EMBL/GenBank/DDBJ whole genome shotgun (WGS) entry which is preliminary data.</text>
</comment>
<gene>
    <name evidence="1" type="ORF">J4P68_10975</name>
</gene>
<dbReference type="Proteomes" id="UP000692816">
    <property type="component" value="Unassembled WGS sequence"/>
</dbReference>
<evidence type="ECO:0000313" key="1">
    <source>
        <dbReference type="EMBL" id="MBO1429957.1"/>
    </source>
</evidence>
<sequence>MTRWEALVRFDDEIRSAVRQLIPFGSPWVEELREAFFALNEDRSYLPNIVNRLIEEATIETLEAERTAAIQWTAAISKMPNGEVTSKEGMAVFIELRARGYQFAREGSDIAISRSGRGTSFVRSNAEIMRLGRILLREPRQE</sequence>
<dbReference type="RefSeq" id="WP_207832507.1">
    <property type="nucleotide sequence ID" value="NZ_CP088282.1"/>
</dbReference>
<protein>
    <submittedName>
        <fullName evidence="1">Uncharacterized protein</fullName>
    </submittedName>
</protein>
<reference evidence="1" key="1">
    <citation type="journal article" date="2021" name="Int. J. Syst. Evol. Microbiol.">
        <title>Bradyrhizobium septentrionale sp. nov. (sv. septentrionale) and Bradyrhizobium quebecense sp. nov. (sv. septentrionale) associated with legumes native to Canada possess rearranged symbiosis genes and numerous insertion sequences.</title>
        <authorList>
            <person name="Bromfield E.S.P."/>
            <person name="Cloutier S."/>
        </authorList>
    </citation>
    <scope>NUCLEOTIDE SEQUENCE</scope>
    <source>
        <strain evidence="1">12S5</strain>
    </source>
</reference>
<accession>A0ABS3MEP8</accession>
<name>A0ABS3MEP8_9BRAD</name>
<proteinExistence type="predicted"/>